<feature type="chain" id="PRO_5029769374" evidence="1">
    <location>
        <begin position="19"/>
        <end position="980"/>
    </location>
</feature>
<dbReference type="SUPFAM" id="SSF51338">
    <property type="entry name" value="Composite domain of metallo-dependent hydrolases"/>
    <property type="match status" value="2"/>
</dbReference>
<dbReference type="AlphaFoldDB" id="A0A7J5AMG4"/>
<dbReference type="GO" id="GO:0016810">
    <property type="term" value="F:hydrolase activity, acting on carbon-nitrogen (but not peptide) bonds"/>
    <property type="evidence" value="ECO:0007669"/>
    <property type="project" value="InterPro"/>
</dbReference>
<sequence length="980" mass="109575">MKKTLLLLLFMCLSTVYAQEYFPNNKGVKTSKNNVFAFTNAKIYVNPNTIIKKGTLLIKDGKVVSSGKSVSIPKNAQVIDLKGKTIYPSFIDAYTTFGIQTPKREGWSGKRPQYEAGRKGYYWNDHIRPDVNPLNQFKFDTKKAKELLNLGFGVVNTHLEDGIMQGNGVLVALNPNSTNAYRILDKESGNYLSFSKSKKSRQTYPTSRMGAMALLRQTYLDANWYAKGKMKNTDLALQALNDKKDLAQIFRGGNYLDDLRADKVGDEFGIQYTIVGGGDEFERINDIKNTNATFIIPINFRKAYDVSDPFLADQVALSDMRKWNQEPSNPSVLAKNKVPFALTTYQLKKATDFTANLRKAIKYGLNKTKALEALTTIPANILKNTKIGNLNNGSYANFLITSGDIFDKNTTLYENWVQGDKNVVNPMNIKDLSGEYTLTTNGKTYNMTISGKGAKQKAAIKQGDKKVNSKFSFKDNWVTITLREGDNFTRLSSFVEDKNLKGTAIDNNGNTSQWSAVFNSKKKDKKAKKGDKNKIPEIVAVTYPNVGYGNTSKPKQENILIKNTTVWTSENGTILNNTDVLIKNGKISQIGKNLSSRGAKVIDGTGKYLTAGIVDEHSHIATSAVNEAGHNSTAEVTIEDVVNPDDINIYRNLTGGVTSIQVLHGSANPIGGRSAILKLKWGENADKLIYKNSPKFIKFALGENVKQSNWGDLQTVRFPQTRMGVEQVYIDYFQRAKEYDAKKKSGQPYRKDLELEALAEIINKERFISCHSYVQSEINMLMKVAEMFDFNINTFTHILEGYKVADKMKKHGVGGSTFADWWAYKYEVNDAIPYNAAIMHRQGVTVAINSDDAEMSRRLNQEAAKLVKYGGLSEQEAWATVTINPAKLLHLDQQTGSIKEGKDADVVLWSGNPLSVYSKAEKTIIDGTIYFDIDADLRKRKSIKEERSKLINMMLQEKLKGAKTQAPSKKTKKLFHCDTE</sequence>
<dbReference type="InterPro" id="IPR051781">
    <property type="entry name" value="Metallo-dep_Hydrolase"/>
</dbReference>
<keyword evidence="4" id="KW-1185">Reference proteome</keyword>
<dbReference type="InterPro" id="IPR006680">
    <property type="entry name" value="Amidohydro-rel"/>
</dbReference>
<dbReference type="PANTHER" id="PTHR43135:SF3">
    <property type="entry name" value="ALPHA-D-RIBOSE 1-METHYLPHOSPHONATE 5-TRIPHOSPHATE DIPHOSPHATASE"/>
    <property type="match status" value="1"/>
</dbReference>
<name>A0A7J5AMG4_9FLAO</name>
<evidence type="ECO:0000259" key="2">
    <source>
        <dbReference type="Pfam" id="PF01979"/>
    </source>
</evidence>
<dbReference type="EMBL" id="WAAU01000012">
    <property type="protein sequence ID" value="KAB1158640.1"/>
    <property type="molecule type" value="Genomic_DNA"/>
</dbReference>
<organism evidence="3 4">
    <name type="scientific">Tenacibaculum aiptasiae</name>
    <dbReference type="NCBI Taxonomy" id="426481"/>
    <lineage>
        <taxon>Bacteria</taxon>
        <taxon>Pseudomonadati</taxon>
        <taxon>Bacteroidota</taxon>
        <taxon>Flavobacteriia</taxon>
        <taxon>Flavobacteriales</taxon>
        <taxon>Flavobacteriaceae</taxon>
        <taxon>Tenacibaculum</taxon>
    </lineage>
</organism>
<dbReference type="InterPro" id="IPR032466">
    <property type="entry name" value="Metal_Hydrolase"/>
</dbReference>
<dbReference type="OrthoDB" id="9802793at2"/>
<evidence type="ECO:0000256" key="1">
    <source>
        <dbReference type="SAM" id="SignalP"/>
    </source>
</evidence>
<comment type="caution">
    <text evidence="3">The sequence shown here is derived from an EMBL/GenBank/DDBJ whole genome shotgun (WGS) entry which is preliminary data.</text>
</comment>
<dbReference type="PANTHER" id="PTHR43135">
    <property type="entry name" value="ALPHA-D-RIBOSE 1-METHYLPHOSPHONATE 5-TRIPHOSPHATE DIPHOSPHATASE"/>
    <property type="match status" value="1"/>
</dbReference>
<dbReference type="CDD" id="cd01309">
    <property type="entry name" value="Met_dep_hydrolase_C"/>
    <property type="match status" value="1"/>
</dbReference>
<keyword evidence="1" id="KW-0732">Signal</keyword>
<proteinExistence type="predicted"/>
<dbReference type="Proteomes" id="UP000467305">
    <property type="component" value="Unassembled WGS sequence"/>
</dbReference>
<dbReference type="Gene3D" id="2.30.40.10">
    <property type="entry name" value="Urease, subunit C, domain 1"/>
    <property type="match status" value="1"/>
</dbReference>
<evidence type="ECO:0000313" key="3">
    <source>
        <dbReference type="EMBL" id="KAB1158640.1"/>
    </source>
</evidence>
<feature type="signal peptide" evidence="1">
    <location>
        <begin position="1"/>
        <end position="18"/>
    </location>
</feature>
<reference evidence="3 4" key="1">
    <citation type="submission" date="2019-09" db="EMBL/GenBank/DDBJ databases">
        <authorList>
            <person name="Cao W.R."/>
        </authorList>
    </citation>
    <scope>NUCLEOTIDE SEQUENCE [LARGE SCALE GENOMIC DNA]</scope>
    <source>
        <strain evidence="4">a4</strain>
    </source>
</reference>
<feature type="domain" description="Amidohydrolase-related" evidence="2">
    <location>
        <begin position="836"/>
        <end position="923"/>
    </location>
</feature>
<accession>A0A7J5AMG4</accession>
<dbReference type="RefSeq" id="WP_150899609.1">
    <property type="nucleotide sequence ID" value="NZ_WAAU01000012.1"/>
</dbReference>
<dbReference type="SUPFAM" id="SSF51556">
    <property type="entry name" value="Metallo-dependent hydrolases"/>
    <property type="match status" value="1"/>
</dbReference>
<evidence type="ECO:0000313" key="4">
    <source>
        <dbReference type="Proteomes" id="UP000467305"/>
    </source>
</evidence>
<keyword evidence="3" id="KW-0378">Hydrolase</keyword>
<protein>
    <submittedName>
        <fullName evidence="3">Amidohydrolase family protein</fullName>
    </submittedName>
</protein>
<dbReference type="Gene3D" id="3.20.20.140">
    <property type="entry name" value="Metal-dependent hydrolases"/>
    <property type="match status" value="2"/>
</dbReference>
<dbReference type="InterPro" id="IPR011059">
    <property type="entry name" value="Metal-dep_hydrolase_composite"/>
</dbReference>
<gene>
    <name evidence="3" type="ORF">F7018_08455</name>
</gene>
<dbReference type="Pfam" id="PF01979">
    <property type="entry name" value="Amidohydro_1"/>
    <property type="match status" value="1"/>
</dbReference>